<comment type="catalytic activity">
    <reaction evidence="8">
        <text>L-tyrosyl-[protein] + ATP = O-(5'-adenylyl)-L-tyrosyl-[protein] + diphosphate</text>
        <dbReference type="Rhea" id="RHEA:54288"/>
        <dbReference type="Rhea" id="RHEA-COMP:10136"/>
        <dbReference type="Rhea" id="RHEA-COMP:13846"/>
        <dbReference type="ChEBI" id="CHEBI:30616"/>
        <dbReference type="ChEBI" id="CHEBI:33019"/>
        <dbReference type="ChEBI" id="CHEBI:46858"/>
        <dbReference type="ChEBI" id="CHEBI:83624"/>
        <dbReference type="EC" id="2.7.7.108"/>
    </reaction>
</comment>
<feature type="binding site" evidence="8">
    <location>
        <position position="206"/>
    </location>
    <ligand>
        <name>ATP</name>
        <dbReference type="ChEBI" id="CHEBI:30616"/>
    </ligand>
</feature>
<dbReference type="GO" id="GO:0005524">
    <property type="term" value="F:ATP binding"/>
    <property type="evidence" value="ECO:0007669"/>
    <property type="project" value="UniProtKB-UniRule"/>
</dbReference>
<evidence type="ECO:0000256" key="2">
    <source>
        <dbReference type="ARBA" id="ARBA00022679"/>
    </source>
</evidence>
<keyword evidence="2 8" id="KW-0808">Transferase</keyword>
<comment type="function">
    <text evidence="8">Nucleotidyltransferase involved in the post-translational modification of proteins. It can catalyze the addition of adenosine monophosphate (AMP) or uridine monophosphate (UMP) to a protein, resulting in modifications known as AMPylation and UMPylation.</text>
</comment>
<keyword evidence="5 8" id="KW-0547">Nucleotide-binding</keyword>
<dbReference type="GO" id="GO:0000287">
    <property type="term" value="F:magnesium ion binding"/>
    <property type="evidence" value="ECO:0007669"/>
    <property type="project" value="UniProtKB-UniRule"/>
</dbReference>
<comment type="catalytic activity">
    <reaction evidence="8">
        <text>L-seryl-[protein] + UTP = O-(5'-uridylyl)-L-seryl-[protein] + diphosphate</text>
        <dbReference type="Rhea" id="RHEA:64604"/>
        <dbReference type="Rhea" id="RHEA-COMP:9863"/>
        <dbReference type="Rhea" id="RHEA-COMP:16635"/>
        <dbReference type="ChEBI" id="CHEBI:29999"/>
        <dbReference type="ChEBI" id="CHEBI:33019"/>
        <dbReference type="ChEBI" id="CHEBI:46398"/>
        <dbReference type="ChEBI" id="CHEBI:156051"/>
    </reaction>
</comment>
<gene>
    <name evidence="8" type="primary">ydiU</name>
    <name evidence="8" type="synonym">selO</name>
    <name evidence="10" type="ORF">PEL8287_00268</name>
</gene>
<comment type="catalytic activity">
    <reaction evidence="8">
        <text>L-tyrosyl-[protein] + UTP = O-(5'-uridylyl)-L-tyrosyl-[protein] + diphosphate</text>
        <dbReference type="Rhea" id="RHEA:83887"/>
        <dbReference type="Rhea" id="RHEA-COMP:10136"/>
        <dbReference type="Rhea" id="RHEA-COMP:20238"/>
        <dbReference type="ChEBI" id="CHEBI:33019"/>
        <dbReference type="ChEBI" id="CHEBI:46398"/>
        <dbReference type="ChEBI" id="CHEBI:46858"/>
        <dbReference type="ChEBI" id="CHEBI:90602"/>
    </reaction>
</comment>
<comment type="catalytic activity">
    <reaction evidence="8">
        <text>L-threonyl-[protein] + ATP = 3-O-(5'-adenylyl)-L-threonyl-[protein] + diphosphate</text>
        <dbReference type="Rhea" id="RHEA:54292"/>
        <dbReference type="Rhea" id="RHEA-COMP:11060"/>
        <dbReference type="Rhea" id="RHEA-COMP:13847"/>
        <dbReference type="ChEBI" id="CHEBI:30013"/>
        <dbReference type="ChEBI" id="CHEBI:30616"/>
        <dbReference type="ChEBI" id="CHEBI:33019"/>
        <dbReference type="ChEBI" id="CHEBI:138113"/>
        <dbReference type="EC" id="2.7.7.108"/>
    </reaction>
</comment>
<dbReference type="GO" id="GO:0070733">
    <property type="term" value="F:AMPylase activity"/>
    <property type="evidence" value="ECO:0007669"/>
    <property type="project" value="UniProtKB-EC"/>
</dbReference>
<accession>A0A1Y5R907</accession>
<feature type="binding site" evidence="8">
    <location>
        <position position="288"/>
    </location>
    <ligand>
        <name>ATP</name>
        <dbReference type="ChEBI" id="CHEBI:30616"/>
    </ligand>
</feature>
<dbReference type="NCBIfam" id="NF000658">
    <property type="entry name" value="PRK00029.1"/>
    <property type="match status" value="1"/>
</dbReference>
<evidence type="ECO:0000256" key="3">
    <source>
        <dbReference type="ARBA" id="ARBA00022695"/>
    </source>
</evidence>
<comment type="catalytic activity">
    <reaction evidence="8">
        <text>L-histidyl-[protein] + UTP = N(tele)-(5'-uridylyl)-L-histidyl-[protein] + diphosphate</text>
        <dbReference type="Rhea" id="RHEA:83891"/>
        <dbReference type="Rhea" id="RHEA-COMP:9745"/>
        <dbReference type="Rhea" id="RHEA-COMP:20239"/>
        <dbReference type="ChEBI" id="CHEBI:29979"/>
        <dbReference type="ChEBI" id="CHEBI:33019"/>
        <dbReference type="ChEBI" id="CHEBI:46398"/>
        <dbReference type="ChEBI" id="CHEBI:233474"/>
    </reaction>
</comment>
<comment type="catalytic activity">
    <reaction evidence="8">
        <text>L-seryl-[protein] + ATP = 3-O-(5'-adenylyl)-L-seryl-[protein] + diphosphate</text>
        <dbReference type="Rhea" id="RHEA:58120"/>
        <dbReference type="Rhea" id="RHEA-COMP:9863"/>
        <dbReference type="Rhea" id="RHEA-COMP:15073"/>
        <dbReference type="ChEBI" id="CHEBI:29999"/>
        <dbReference type="ChEBI" id="CHEBI:30616"/>
        <dbReference type="ChEBI" id="CHEBI:33019"/>
        <dbReference type="ChEBI" id="CHEBI:142516"/>
        <dbReference type="EC" id="2.7.7.108"/>
    </reaction>
</comment>
<evidence type="ECO:0000256" key="5">
    <source>
        <dbReference type="ARBA" id="ARBA00022741"/>
    </source>
</evidence>
<name>A0A1Y5R907_9RHOB</name>
<dbReference type="EMBL" id="FWFL01000001">
    <property type="protein sequence ID" value="SLN11567.1"/>
    <property type="molecule type" value="Genomic_DNA"/>
</dbReference>
<keyword evidence="4 8" id="KW-0479">Metal-binding</keyword>
<feature type="binding site" evidence="8">
    <location>
        <position position="279"/>
    </location>
    <ligand>
        <name>Mg(2+)</name>
        <dbReference type="ChEBI" id="CHEBI:18420"/>
    </ligand>
</feature>
<keyword evidence="8" id="KW-0464">Manganese</keyword>
<feature type="compositionally biased region" description="Polar residues" evidence="9">
    <location>
        <begin position="497"/>
        <end position="506"/>
    </location>
</feature>
<feature type="binding site" evidence="8">
    <location>
        <position position="288"/>
    </location>
    <ligand>
        <name>Mg(2+)</name>
        <dbReference type="ChEBI" id="CHEBI:18420"/>
    </ligand>
</feature>
<sequence length="506" mass="55500">MNGSFGLKPAIGLQWLFTPSGIGVLQVTPYLSLMTLHIPFDNSYGRLPVRFFTRLTPVPVKAPKLVAFNLALAKELGIETGDETTMELAFAGNAPPEGADPLAQVYAGHQFGGFSPQLGDGRANLLGEVVDVNGKRRDIQLKGSGPTPYSRRGDGRAWLGPVLREYVVSEAMHAMGVPTSRALAAVTTGEPVYRETGALPGAILTRVAASHIRVGTFQYFAAHRDLEGLRELYEYTVARHYPDVTSPTELLQAVIARQAKLMAKWMAVGFIHGVMNTDNTTISGETIDYGPCAFMDEFHPTTVFSSIDVHGRYAYDAQANVIVWNMAQFATALVPLMPDQDAAIEAFTEAVHAMPGLIHQEWLQAFGRKIGIAEAKPEDEPLITGLLKRMADNQSDFTNTFRSLAKGSLMDHFDKVLAFDDWEIDWMGRIIGEKDPFACMAAANPAFIPRNHQVEQMIAAAVEGDFAPFERMLDVLSRPFEDQPEAEDLTRPPQPSEVVQQTFCGT</sequence>
<dbReference type="GO" id="GO:0030145">
    <property type="term" value="F:manganese ion binding"/>
    <property type="evidence" value="ECO:0007669"/>
    <property type="project" value="UniProtKB-UniRule"/>
</dbReference>
<dbReference type="Pfam" id="PF02696">
    <property type="entry name" value="SelO"/>
    <property type="match status" value="1"/>
</dbReference>
<keyword evidence="3 8" id="KW-0548">Nucleotidyltransferase</keyword>
<keyword evidence="11" id="KW-1185">Reference proteome</keyword>
<dbReference type="InterPro" id="IPR003846">
    <property type="entry name" value="SelO"/>
</dbReference>
<evidence type="ECO:0000256" key="9">
    <source>
        <dbReference type="SAM" id="MobiDB-lite"/>
    </source>
</evidence>
<evidence type="ECO:0000313" key="11">
    <source>
        <dbReference type="Proteomes" id="UP000193827"/>
    </source>
</evidence>
<feature type="binding site" evidence="8">
    <location>
        <position position="119"/>
    </location>
    <ligand>
        <name>ATP</name>
        <dbReference type="ChEBI" id="CHEBI:30616"/>
    </ligand>
</feature>
<keyword evidence="6 8" id="KW-0067">ATP-binding</keyword>
<organism evidence="10 11">
    <name type="scientific">Roseovarius litorisediminis</name>
    <dbReference type="NCBI Taxonomy" id="1312363"/>
    <lineage>
        <taxon>Bacteria</taxon>
        <taxon>Pseudomonadati</taxon>
        <taxon>Pseudomonadota</taxon>
        <taxon>Alphaproteobacteria</taxon>
        <taxon>Rhodobacterales</taxon>
        <taxon>Roseobacteraceae</taxon>
        <taxon>Roseovarius</taxon>
    </lineage>
</organism>
<feature type="active site" description="Proton acceptor" evidence="8">
    <location>
        <position position="278"/>
    </location>
</feature>
<feature type="binding site" evidence="8">
    <location>
        <position position="154"/>
    </location>
    <ligand>
        <name>ATP</name>
        <dbReference type="ChEBI" id="CHEBI:30616"/>
    </ligand>
</feature>
<dbReference type="Proteomes" id="UP000193827">
    <property type="component" value="Unassembled WGS sequence"/>
</dbReference>
<reference evidence="10 11" key="1">
    <citation type="submission" date="2017-03" db="EMBL/GenBank/DDBJ databases">
        <authorList>
            <person name="Afonso C.L."/>
            <person name="Miller P.J."/>
            <person name="Scott M.A."/>
            <person name="Spackman E."/>
            <person name="Goraichik I."/>
            <person name="Dimitrov K.M."/>
            <person name="Suarez D.L."/>
            <person name="Swayne D.E."/>
        </authorList>
    </citation>
    <scope>NUCLEOTIDE SEQUENCE [LARGE SCALE GENOMIC DNA]</scope>
    <source>
        <strain evidence="10 11">CECT 8287</strain>
    </source>
</reference>
<dbReference type="EC" id="2.7.7.108" evidence="8"/>
<evidence type="ECO:0000256" key="6">
    <source>
        <dbReference type="ARBA" id="ARBA00022840"/>
    </source>
</evidence>
<feature type="binding site" evidence="8">
    <location>
        <position position="213"/>
    </location>
    <ligand>
        <name>ATP</name>
        <dbReference type="ChEBI" id="CHEBI:30616"/>
    </ligand>
</feature>
<evidence type="ECO:0000256" key="7">
    <source>
        <dbReference type="ARBA" id="ARBA00022842"/>
    </source>
</evidence>
<feature type="binding site" evidence="8">
    <location>
        <position position="155"/>
    </location>
    <ligand>
        <name>ATP</name>
        <dbReference type="ChEBI" id="CHEBI:30616"/>
    </ligand>
</feature>
<evidence type="ECO:0000313" key="10">
    <source>
        <dbReference type="EMBL" id="SLN11567.1"/>
    </source>
</evidence>
<evidence type="ECO:0000256" key="8">
    <source>
        <dbReference type="HAMAP-Rule" id="MF_00692"/>
    </source>
</evidence>
<dbReference type="EC" id="2.7.7.-" evidence="8"/>
<comment type="similarity">
    <text evidence="1 8">Belongs to the SELO family.</text>
</comment>
<keyword evidence="7 8" id="KW-0460">Magnesium</keyword>
<evidence type="ECO:0000256" key="1">
    <source>
        <dbReference type="ARBA" id="ARBA00009747"/>
    </source>
</evidence>
<dbReference type="PANTHER" id="PTHR32057">
    <property type="entry name" value="PROTEIN ADENYLYLTRANSFERASE SELO, MITOCHONDRIAL"/>
    <property type="match status" value="1"/>
</dbReference>
<feature type="binding site" evidence="8">
    <location>
        <position position="142"/>
    </location>
    <ligand>
        <name>ATP</name>
        <dbReference type="ChEBI" id="CHEBI:30616"/>
    </ligand>
</feature>
<dbReference type="PANTHER" id="PTHR32057:SF14">
    <property type="entry name" value="PROTEIN ADENYLYLTRANSFERASE SELO, MITOCHONDRIAL"/>
    <property type="match status" value="1"/>
</dbReference>
<dbReference type="AlphaFoldDB" id="A0A1Y5R907"/>
<dbReference type="HAMAP" id="MF_00692">
    <property type="entry name" value="SelO"/>
    <property type="match status" value="1"/>
</dbReference>
<proteinExistence type="inferred from homology"/>
<evidence type="ECO:0000256" key="4">
    <source>
        <dbReference type="ARBA" id="ARBA00022723"/>
    </source>
</evidence>
<feature type="region of interest" description="Disordered" evidence="9">
    <location>
        <begin position="482"/>
        <end position="506"/>
    </location>
</feature>
<feature type="binding site" evidence="8">
    <location>
        <position position="121"/>
    </location>
    <ligand>
        <name>ATP</name>
        <dbReference type="ChEBI" id="CHEBI:30616"/>
    </ligand>
</feature>
<comment type="cofactor">
    <cofactor evidence="8">
        <name>Mg(2+)</name>
        <dbReference type="ChEBI" id="CHEBI:18420"/>
    </cofactor>
    <cofactor evidence="8">
        <name>Mn(2+)</name>
        <dbReference type="ChEBI" id="CHEBI:29035"/>
    </cofactor>
</comment>
<feature type="binding site" evidence="8">
    <location>
        <position position="122"/>
    </location>
    <ligand>
        <name>ATP</name>
        <dbReference type="ChEBI" id="CHEBI:30616"/>
    </ligand>
</feature>
<protein>
    <recommendedName>
        <fullName evidence="8">Protein nucleotidyltransferase YdiU</fullName>
        <ecNumber evidence="8">2.7.7.-</ecNumber>
    </recommendedName>
    <alternativeName>
        <fullName evidence="8">Protein adenylyltransferase YdiU</fullName>
        <ecNumber evidence="8">2.7.7.108</ecNumber>
    </alternativeName>
    <alternativeName>
        <fullName evidence="8">Protein uridylyltransferase YdiU</fullName>
        <ecNumber evidence="8">2.7.7.-</ecNumber>
    </alternativeName>
</protein>